<sequence length="214" mass="22813">MLELGLKVFISYLIGSLNGSLIIGRMSGVDIRAVGSGNAGGTNALRTQGKMFAFWVMLIDVGKGSLPIWLLPALSLPWLDPDPEISRGWLTYAIGGAAIVGHCYPVWFRFAGGKGAATAIGVLLVIAPLLLLPAGITWILVLSISGYVGLATISAAVVIPVCIAFMTLPNGLNLLMFTAMLAAFIVFTHRSNIQLILSGDEDRDMQSSWLGRRR</sequence>
<keyword evidence="6" id="KW-0443">Lipid metabolism</keyword>
<keyword evidence="7 10" id="KW-0472">Membrane</keyword>
<feature type="transmembrane region" description="Helical" evidence="10">
    <location>
        <begin position="172"/>
        <end position="189"/>
    </location>
</feature>
<keyword evidence="2" id="KW-0444">Lipid biosynthesis</keyword>
<evidence type="ECO:0000256" key="8">
    <source>
        <dbReference type="ARBA" id="ARBA00023209"/>
    </source>
</evidence>
<evidence type="ECO:0000256" key="9">
    <source>
        <dbReference type="ARBA" id="ARBA00023264"/>
    </source>
</evidence>
<accession>A0A381ZEV6</accession>
<dbReference type="NCBIfam" id="TIGR00023">
    <property type="entry name" value="glycerol-3-phosphate 1-O-acyltransferase PlsY"/>
    <property type="match status" value="1"/>
</dbReference>
<feature type="transmembrane region" description="Helical" evidence="10">
    <location>
        <begin position="52"/>
        <end position="69"/>
    </location>
</feature>
<dbReference type="AlphaFoldDB" id="A0A381ZEV6"/>
<evidence type="ECO:0000256" key="1">
    <source>
        <dbReference type="ARBA" id="ARBA00022475"/>
    </source>
</evidence>
<dbReference type="PANTHER" id="PTHR30309">
    <property type="entry name" value="INNER MEMBRANE PROTEIN YGIH"/>
    <property type="match status" value="1"/>
</dbReference>
<feature type="transmembrane region" description="Helical" evidence="10">
    <location>
        <begin position="119"/>
        <end position="141"/>
    </location>
</feature>
<dbReference type="Pfam" id="PF02660">
    <property type="entry name" value="G3P_acyltransf"/>
    <property type="match status" value="1"/>
</dbReference>
<feature type="transmembrane region" description="Helical" evidence="10">
    <location>
        <begin position="89"/>
        <end position="107"/>
    </location>
</feature>
<organism evidence="11">
    <name type="scientific">marine metagenome</name>
    <dbReference type="NCBI Taxonomy" id="408172"/>
    <lineage>
        <taxon>unclassified sequences</taxon>
        <taxon>metagenomes</taxon>
        <taxon>ecological metagenomes</taxon>
    </lineage>
</organism>
<keyword evidence="1" id="KW-1003">Cell membrane</keyword>
<keyword evidence="3" id="KW-0808">Transferase</keyword>
<reference evidence="11" key="1">
    <citation type="submission" date="2018-05" db="EMBL/GenBank/DDBJ databases">
        <authorList>
            <person name="Lanie J.A."/>
            <person name="Ng W.-L."/>
            <person name="Kazmierczak K.M."/>
            <person name="Andrzejewski T.M."/>
            <person name="Davidsen T.M."/>
            <person name="Wayne K.J."/>
            <person name="Tettelin H."/>
            <person name="Glass J.I."/>
            <person name="Rusch D."/>
            <person name="Podicherti R."/>
            <person name="Tsui H.-C.T."/>
            <person name="Winkler M.E."/>
        </authorList>
    </citation>
    <scope>NUCLEOTIDE SEQUENCE</scope>
</reference>
<protein>
    <submittedName>
        <fullName evidence="11">Uncharacterized protein</fullName>
    </submittedName>
</protein>
<evidence type="ECO:0000256" key="10">
    <source>
        <dbReference type="SAM" id="Phobius"/>
    </source>
</evidence>
<dbReference type="GO" id="GO:0008654">
    <property type="term" value="P:phospholipid biosynthetic process"/>
    <property type="evidence" value="ECO:0007669"/>
    <property type="project" value="UniProtKB-KW"/>
</dbReference>
<dbReference type="GO" id="GO:0043772">
    <property type="term" value="F:acyl-phosphate glycerol-3-phosphate acyltransferase activity"/>
    <property type="evidence" value="ECO:0007669"/>
    <property type="project" value="InterPro"/>
</dbReference>
<name>A0A381ZEV6_9ZZZZ</name>
<evidence type="ECO:0000256" key="6">
    <source>
        <dbReference type="ARBA" id="ARBA00023098"/>
    </source>
</evidence>
<evidence type="ECO:0000256" key="3">
    <source>
        <dbReference type="ARBA" id="ARBA00022679"/>
    </source>
</evidence>
<dbReference type="PANTHER" id="PTHR30309:SF0">
    <property type="entry name" value="GLYCEROL-3-PHOSPHATE ACYLTRANSFERASE-RELATED"/>
    <property type="match status" value="1"/>
</dbReference>
<proteinExistence type="inferred from homology"/>
<feature type="transmembrane region" description="Helical" evidence="10">
    <location>
        <begin position="147"/>
        <end position="165"/>
    </location>
</feature>
<dbReference type="InterPro" id="IPR003811">
    <property type="entry name" value="G3P_acylTferase_PlsY"/>
</dbReference>
<evidence type="ECO:0000256" key="2">
    <source>
        <dbReference type="ARBA" id="ARBA00022516"/>
    </source>
</evidence>
<evidence type="ECO:0000256" key="7">
    <source>
        <dbReference type="ARBA" id="ARBA00023136"/>
    </source>
</evidence>
<keyword evidence="8" id="KW-0594">Phospholipid biosynthesis</keyword>
<keyword evidence="4 10" id="KW-0812">Transmembrane</keyword>
<evidence type="ECO:0000256" key="5">
    <source>
        <dbReference type="ARBA" id="ARBA00022989"/>
    </source>
</evidence>
<gene>
    <name evidence="11" type="ORF">METZ01_LOCUS140508</name>
</gene>
<keyword evidence="9" id="KW-1208">Phospholipid metabolism</keyword>
<keyword evidence="5 10" id="KW-1133">Transmembrane helix</keyword>
<evidence type="ECO:0000313" key="11">
    <source>
        <dbReference type="EMBL" id="SVA87654.1"/>
    </source>
</evidence>
<dbReference type="SMART" id="SM01207">
    <property type="entry name" value="G3P_acyltransf"/>
    <property type="match status" value="1"/>
</dbReference>
<dbReference type="GO" id="GO:0005886">
    <property type="term" value="C:plasma membrane"/>
    <property type="evidence" value="ECO:0007669"/>
    <property type="project" value="InterPro"/>
</dbReference>
<evidence type="ECO:0000256" key="4">
    <source>
        <dbReference type="ARBA" id="ARBA00022692"/>
    </source>
</evidence>
<dbReference type="EMBL" id="UINC01021008">
    <property type="protein sequence ID" value="SVA87654.1"/>
    <property type="molecule type" value="Genomic_DNA"/>
</dbReference>
<dbReference type="HAMAP" id="MF_01043">
    <property type="entry name" value="PlsY"/>
    <property type="match status" value="1"/>
</dbReference>